<organism evidence="1 2">
    <name type="scientific">Favolaschia claudopus</name>
    <dbReference type="NCBI Taxonomy" id="2862362"/>
    <lineage>
        <taxon>Eukaryota</taxon>
        <taxon>Fungi</taxon>
        <taxon>Dikarya</taxon>
        <taxon>Basidiomycota</taxon>
        <taxon>Agaricomycotina</taxon>
        <taxon>Agaricomycetes</taxon>
        <taxon>Agaricomycetidae</taxon>
        <taxon>Agaricales</taxon>
        <taxon>Marasmiineae</taxon>
        <taxon>Mycenaceae</taxon>
        <taxon>Favolaschia</taxon>
    </lineage>
</organism>
<dbReference type="EMBL" id="JAWWNJ010000034">
    <property type="protein sequence ID" value="KAK7024979.1"/>
    <property type="molecule type" value="Genomic_DNA"/>
</dbReference>
<dbReference type="InterPro" id="IPR010856">
    <property type="entry name" value="Gig2-like"/>
</dbReference>
<keyword evidence="2" id="KW-1185">Reference proteome</keyword>
<dbReference type="Gene3D" id="2.60.120.330">
    <property type="entry name" value="B-lactam Antibiotic, Isopenicillin N Synthase, Chain"/>
    <property type="match status" value="1"/>
</dbReference>
<dbReference type="AlphaFoldDB" id="A0AAW0BGK8"/>
<reference evidence="1 2" key="1">
    <citation type="journal article" date="2024" name="J Genomics">
        <title>Draft genome sequencing and assembly of Favolaschia claudopus CIRM-BRFM 2984 isolated from oak limbs.</title>
        <authorList>
            <person name="Navarro D."/>
            <person name="Drula E."/>
            <person name="Chaduli D."/>
            <person name="Cazenave R."/>
            <person name="Ahrendt S."/>
            <person name="Wang J."/>
            <person name="Lipzen A."/>
            <person name="Daum C."/>
            <person name="Barry K."/>
            <person name="Grigoriev I.V."/>
            <person name="Favel A."/>
            <person name="Rosso M.N."/>
            <person name="Martin F."/>
        </authorList>
    </citation>
    <scope>NUCLEOTIDE SEQUENCE [LARGE SCALE GENOMIC DNA]</scope>
    <source>
        <strain evidence="1 2">CIRM-BRFM 2984</strain>
    </source>
</reference>
<name>A0AAW0BGK8_9AGAR</name>
<dbReference type="SUPFAM" id="SSF51197">
    <property type="entry name" value="Clavaminate synthase-like"/>
    <property type="match status" value="1"/>
</dbReference>
<evidence type="ECO:0000313" key="1">
    <source>
        <dbReference type="EMBL" id="KAK7024979.1"/>
    </source>
</evidence>
<gene>
    <name evidence="1" type="ORF">R3P38DRAFT_2952088</name>
</gene>
<protein>
    <submittedName>
        <fullName evidence="1">Duf1479 domain protein</fullName>
    </submittedName>
</protein>
<dbReference type="Proteomes" id="UP001362999">
    <property type="component" value="Unassembled WGS sequence"/>
</dbReference>
<comment type="caution">
    <text evidence="1">The sequence shown here is derived from an EMBL/GenBank/DDBJ whole genome shotgun (WGS) entry which is preliminary data.</text>
</comment>
<sequence>MVTGVAISYDISWHGIEKPPHPSRVSMLTVATQCRFARRRALLELGRNYPTRRTIMASSMADLAPRQKNEGDISAVFTSLRPSDPATAFPPRFAELKRTLWNEALVQSWKEVLDALETETARIAEQGEKLIPQIPIDSIQKGLSAEEKADIRAAGCVVVKGAVPQEEAISWKQDIQSYVASNPGQIKGFPADNIQVFELYNTRSQMRARTHPNTLQTQRALLSLWNDNSGEAALDTPISYFDRLRIRFPGDSKFALGPHIDGGSIERWEDPAYRTCFRSILSGAWKEHNPYDAAPRIHAVQDLYNAPSQCSIFRPWQGWTAMSSTGPGEGTLRVLPMLSLATAYWILRPFFRARDPASSSLKWEDWNELDLEGTAFAGCGLGTGLELNEKSHPHLRLDKTMVSMPRVEPGDQVYWHCDMIHAVEGYHGGKTDSSVLYIPAAPLTAKNAQYLRGQRSNFLAGLPAPDFPGGPGESNCVGRGAIEDVHPGGRAAVGLEKFEGDGKEAGLVAEANRILGF</sequence>
<dbReference type="Pfam" id="PF07350">
    <property type="entry name" value="Gig2-like"/>
    <property type="match status" value="1"/>
</dbReference>
<dbReference type="PANTHER" id="PTHR30613">
    <property type="entry name" value="UNCHARACTERIZED PROTEIN YBIU-RELATED"/>
    <property type="match status" value="1"/>
</dbReference>
<proteinExistence type="predicted"/>
<accession>A0AAW0BGK8</accession>
<dbReference type="PANTHER" id="PTHR30613:SF1">
    <property type="entry name" value="DUF1479 DOMAIN PROTEIN (AFU_ORTHOLOGUE AFUA_5G09280)"/>
    <property type="match status" value="1"/>
</dbReference>
<evidence type="ECO:0000313" key="2">
    <source>
        <dbReference type="Proteomes" id="UP001362999"/>
    </source>
</evidence>
<dbReference type="InterPro" id="IPR027443">
    <property type="entry name" value="IPNS-like_sf"/>
</dbReference>